<evidence type="ECO:0000256" key="11">
    <source>
        <dbReference type="SAM" id="Phobius"/>
    </source>
</evidence>
<dbReference type="GO" id="GO:0015628">
    <property type="term" value="P:protein secretion by the type II secretion system"/>
    <property type="evidence" value="ECO:0007669"/>
    <property type="project" value="InterPro"/>
</dbReference>
<dbReference type="OrthoDB" id="6120808at2"/>
<evidence type="ECO:0000256" key="5">
    <source>
        <dbReference type="ARBA" id="ARBA00022519"/>
    </source>
</evidence>
<evidence type="ECO:0000256" key="6">
    <source>
        <dbReference type="ARBA" id="ARBA00022692"/>
    </source>
</evidence>
<keyword evidence="7 10" id="KW-0653">Protein transport</keyword>
<keyword evidence="5 10" id="KW-0997">Cell inner membrane</keyword>
<keyword evidence="4 10" id="KW-1003">Cell membrane</keyword>
<dbReference type="GO" id="GO:0015627">
    <property type="term" value="C:type II protein secretion system complex"/>
    <property type="evidence" value="ECO:0007669"/>
    <property type="project" value="InterPro"/>
</dbReference>
<comment type="subcellular location">
    <subcellularLocation>
        <location evidence="1">Cell inner membrane</location>
        <topology evidence="1">Single-pass membrane protein</topology>
    </subcellularLocation>
</comment>
<keyword evidence="3 10" id="KW-0813">Transport</keyword>
<dbReference type="Proteomes" id="UP000001962">
    <property type="component" value="Chromosome"/>
</dbReference>
<dbReference type="Gene3D" id="3.30.1360.100">
    <property type="entry name" value="General secretion pathway protein M, EpsM"/>
    <property type="match status" value="1"/>
</dbReference>
<evidence type="ECO:0000313" key="12">
    <source>
        <dbReference type="EMBL" id="ABI57724.1"/>
    </source>
</evidence>
<reference evidence="13" key="1">
    <citation type="submission" date="2006-08" db="EMBL/GenBank/DDBJ databases">
        <title>Complete sequence of Alkalilimnicola ehrilichei MLHE-1.</title>
        <authorList>
            <person name="Copeland A."/>
            <person name="Lucas S."/>
            <person name="Lapidus A."/>
            <person name="Barry K."/>
            <person name="Detter J.C."/>
            <person name="Glavina del Rio T."/>
            <person name="Hammon N."/>
            <person name="Israni S."/>
            <person name="Dalin E."/>
            <person name="Tice H."/>
            <person name="Pitluck S."/>
            <person name="Sims D."/>
            <person name="Brettin T."/>
            <person name="Bruce D."/>
            <person name="Han C."/>
            <person name="Tapia R."/>
            <person name="Gilna P."/>
            <person name="Schmutz J."/>
            <person name="Larimer F."/>
            <person name="Land M."/>
            <person name="Hauser L."/>
            <person name="Kyrpides N."/>
            <person name="Mikhailova N."/>
            <person name="Oremland R.S."/>
            <person name="Hoeft S.E."/>
            <person name="Switzer-Blum J."/>
            <person name="Kulp T."/>
            <person name="King G."/>
            <person name="Tabita R."/>
            <person name="Witte B."/>
            <person name="Santini J.M."/>
            <person name="Basu P."/>
            <person name="Hollibaugh J.T."/>
            <person name="Xie G."/>
            <person name="Stolz J.F."/>
            <person name="Richardson P."/>
        </authorList>
    </citation>
    <scope>NUCLEOTIDE SEQUENCE [LARGE SCALE GENOMIC DNA]</scope>
    <source>
        <strain evidence="13">ATCC BAA-1101 / DSM 17681 / MLHE-1</strain>
    </source>
</reference>
<dbReference type="RefSeq" id="WP_011630117.1">
    <property type="nucleotide sequence ID" value="NC_008340.1"/>
</dbReference>
<sequence length="164" mass="18112">MKERLLAHWQGLEPRERRILLAGALVLAVLLPWGGIWLPLSDRAETLRGEVAEARAQQAWMAAAAERVRQAGGATAVPGEGRADSLLGRVDRSAGDYGLGERLERLQPDGDQRVRVWLERADFDQMLYWLDALAETGVRVHALSLEPLDAPGRVNARLTLESES</sequence>
<gene>
    <name evidence="12" type="ordered locus">Mlg_2384</name>
</gene>
<dbReference type="PIRSF" id="PIRSF006291">
    <property type="entry name" value="GspM"/>
    <property type="match status" value="1"/>
</dbReference>
<protein>
    <recommendedName>
        <fullName evidence="10">Type II secretion system protein M</fullName>
        <shortName evidence="10">T2SS protein M</shortName>
    </recommendedName>
    <alternativeName>
        <fullName evidence="10">General secretion pathway protein M</fullName>
    </alternativeName>
</protein>
<dbReference type="HOGENOM" id="CLU_118900_2_0_6"/>
<evidence type="ECO:0000256" key="9">
    <source>
        <dbReference type="ARBA" id="ARBA00023136"/>
    </source>
</evidence>
<dbReference type="InterPro" id="IPR007690">
    <property type="entry name" value="T2SS_GspM"/>
</dbReference>
<dbReference type="eggNOG" id="COG3149">
    <property type="taxonomic scope" value="Bacteria"/>
</dbReference>
<organism evidence="12 13">
    <name type="scientific">Alkalilimnicola ehrlichii (strain ATCC BAA-1101 / DSM 17681 / MLHE-1)</name>
    <dbReference type="NCBI Taxonomy" id="187272"/>
    <lineage>
        <taxon>Bacteria</taxon>
        <taxon>Pseudomonadati</taxon>
        <taxon>Pseudomonadota</taxon>
        <taxon>Gammaproteobacteria</taxon>
        <taxon>Chromatiales</taxon>
        <taxon>Ectothiorhodospiraceae</taxon>
        <taxon>Alkalilimnicola</taxon>
    </lineage>
</organism>
<keyword evidence="13" id="KW-1185">Reference proteome</keyword>
<dbReference type="Pfam" id="PF04612">
    <property type="entry name" value="T2SSM"/>
    <property type="match status" value="1"/>
</dbReference>
<keyword evidence="6 11" id="KW-0812">Transmembrane</keyword>
<dbReference type="AlphaFoldDB" id="Q0A613"/>
<comment type="function">
    <text evidence="10">Inner membrane component of the type II secretion system required for the energy-dependent secretion of extracellular factors such as proteases and toxins from the periplasm.</text>
</comment>
<evidence type="ECO:0000256" key="8">
    <source>
        <dbReference type="ARBA" id="ARBA00022989"/>
    </source>
</evidence>
<proteinExistence type="inferred from homology"/>
<evidence type="ECO:0000313" key="13">
    <source>
        <dbReference type="Proteomes" id="UP000001962"/>
    </source>
</evidence>
<evidence type="ECO:0000256" key="2">
    <source>
        <dbReference type="ARBA" id="ARBA00010637"/>
    </source>
</evidence>
<accession>Q0A613</accession>
<dbReference type="EMBL" id="CP000453">
    <property type="protein sequence ID" value="ABI57724.1"/>
    <property type="molecule type" value="Genomic_DNA"/>
</dbReference>
<dbReference type="KEGG" id="aeh:Mlg_2384"/>
<dbReference type="GO" id="GO:0005886">
    <property type="term" value="C:plasma membrane"/>
    <property type="evidence" value="ECO:0007669"/>
    <property type="project" value="UniProtKB-SubCell"/>
</dbReference>
<comment type="similarity">
    <text evidence="2 10">Belongs to the GSP M family.</text>
</comment>
<dbReference type="InterPro" id="IPR023229">
    <property type="entry name" value="T2SS_M_periplasmic_sf"/>
</dbReference>
<feature type="transmembrane region" description="Helical" evidence="11">
    <location>
        <begin position="20"/>
        <end position="40"/>
    </location>
</feature>
<name>Q0A613_ALKEH</name>
<evidence type="ECO:0000256" key="4">
    <source>
        <dbReference type="ARBA" id="ARBA00022475"/>
    </source>
</evidence>
<evidence type="ECO:0000256" key="1">
    <source>
        <dbReference type="ARBA" id="ARBA00004377"/>
    </source>
</evidence>
<evidence type="ECO:0000256" key="3">
    <source>
        <dbReference type="ARBA" id="ARBA00022448"/>
    </source>
</evidence>
<evidence type="ECO:0000256" key="7">
    <source>
        <dbReference type="ARBA" id="ARBA00022927"/>
    </source>
</evidence>
<keyword evidence="8 11" id="KW-1133">Transmembrane helix</keyword>
<dbReference type="SUPFAM" id="SSF103054">
    <property type="entry name" value="General secretion pathway protein M, EpsM"/>
    <property type="match status" value="1"/>
</dbReference>
<evidence type="ECO:0000256" key="10">
    <source>
        <dbReference type="PIRNR" id="PIRNR006291"/>
    </source>
</evidence>
<keyword evidence="9 10" id="KW-0472">Membrane</keyword>